<dbReference type="AlphaFoldDB" id="A0A7S4I225"/>
<feature type="region of interest" description="Disordered" evidence="1">
    <location>
        <begin position="1"/>
        <end position="27"/>
    </location>
</feature>
<organism evidence="2">
    <name type="scientific">Odontella aurita</name>
    <dbReference type="NCBI Taxonomy" id="265563"/>
    <lineage>
        <taxon>Eukaryota</taxon>
        <taxon>Sar</taxon>
        <taxon>Stramenopiles</taxon>
        <taxon>Ochrophyta</taxon>
        <taxon>Bacillariophyta</taxon>
        <taxon>Mediophyceae</taxon>
        <taxon>Biddulphiophycidae</taxon>
        <taxon>Eupodiscales</taxon>
        <taxon>Odontellaceae</taxon>
        <taxon>Odontella</taxon>
    </lineage>
</organism>
<dbReference type="EMBL" id="HBKQ01009543">
    <property type="protein sequence ID" value="CAE2215842.1"/>
    <property type="molecule type" value="Transcribed_RNA"/>
</dbReference>
<accession>A0A7S4I225</accession>
<reference evidence="2" key="1">
    <citation type="submission" date="2021-01" db="EMBL/GenBank/DDBJ databases">
        <authorList>
            <person name="Corre E."/>
            <person name="Pelletier E."/>
            <person name="Niang G."/>
            <person name="Scheremetjew M."/>
            <person name="Finn R."/>
            <person name="Kale V."/>
            <person name="Holt S."/>
            <person name="Cochrane G."/>
            <person name="Meng A."/>
            <person name="Brown T."/>
            <person name="Cohen L."/>
        </authorList>
    </citation>
    <scope>NUCLEOTIDE SEQUENCE</scope>
    <source>
        <strain evidence="2">Isolate 1302-5</strain>
    </source>
</reference>
<sequence length="494" mass="48906">MAAAAAAVAASSGAPVSSPPPPPPLPAVAPALQPFVVPAPHTIQNSPPGMHNMTVAHAQHHQHAGAAVVPGALPVATGHVPGITTLHGTISGQALEDSLFRFLTPATGDAMHPLPAPATTPTPDQAATNQAQNVNHVAAKAGANPITLPSGAMPPALPCEGEVSPTGVADLGVYPSWAEAAAANAPPAWYARGADVDELLNEADALDWLADSGDLQETYAPTGQAQRLSEEDTEPNPVVGTVAPASMVKASDVASLCSETTVVAAPANHGNHPVPVSSATPNPVMAQAPFHAAVHQMHAPVVPPAPSASDLPALPSAHNLTPTDQSIAKIESHSSMPPLPSLFSGVDMSSVVAAAAASSAHSTSGVSLAPEEAAAVAGVPIPKKEEVVATLAPPPTPVVVDPAQQPSPSASSTQVYGSATEAADAAAAKASGRAVVAPALAGGATAAADAVAAAHHPAADEHLAVFDAHFDEQAFVSALLENNGESSASLPALQ</sequence>
<evidence type="ECO:0000256" key="1">
    <source>
        <dbReference type="SAM" id="MobiDB-lite"/>
    </source>
</evidence>
<protein>
    <recommendedName>
        <fullName evidence="3">Ataxin-2 C-terminal domain-containing protein</fullName>
    </recommendedName>
</protein>
<gene>
    <name evidence="2" type="ORF">OAUR00152_LOCUS6406</name>
</gene>
<name>A0A7S4I225_9STRA</name>
<proteinExistence type="predicted"/>
<evidence type="ECO:0000313" key="2">
    <source>
        <dbReference type="EMBL" id="CAE2215842.1"/>
    </source>
</evidence>
<feature type="compositionally biased region" description="Low complexity" evidence="1">
    <location>
        <begin position="1"/>
        <end position="16"/>
    </location>
</feature>
<evidence type="ECO:0008006" key="3">
    <source>
        <dbReference type="Google" id="ProtNLM"/>
    </source>
</evidence>
<feature type="compositionally biased region" description="Pro residues" evidence="1">
    <location>
        <begin position="17"/>
        <end position="27"/>
    </location>
</feature>